<dbReference type="AlphaFoldDB" id="A0AAN7C9F6"/>
<dbReference type="SMART" id="SM00398">
    <property type="entry name" value="HMG"/>
    <property type="match status" value="2"/>
</dbReference>
<feature type="compositionally biased region" description="Low complexity" evidence="2">
    <location>
        <begin position="61"/>
        <end position="85"/>
    </location>
</feature>
<dbReference type="SUPFAM" id="SSF47095">
    <property type="entry name" value="HMG-box"/>
    <property type="match status" value="2"/>
</dbReference>
<keyword evidence="5" id="KW-1185">Reference proteome</keyword>
<evidence type="ECO:0000313" key="5">
    <source>
        <dbReference type="Proteomes" id="UP001303760"/>
    </source>
</evidence>
<evidence type="ECO:0000256" key="2">
    <source>
        <dbReference type="SAM" id="MobiDB-lite"/>
    </source>
</evidence>
<feature type="region of interest" description="Disordered" evidence="2">
    <location>
        <begin position="56"/>
        <end position="115"/>
    </location>
</feature>
<dbReference type="Gene3D" id="1.10.30.10">
    <property type="entry name" value="High mobility group box domain"/>
    <property type="match status" value="2"/>
</dbReference>
<protein>
    <recommendedName>
        <fullName evidence="3">HMG box domain-containing protein</fullName>
    </recommendedName>
</protein>
<dbReference type="PROSITE" id="PS50118">
    <property type="entry name" value="HMG_BOX_2"/>
    <property type="match status" value="1"/>
</dbReference>
<evidence type="ECO:0000259" key="3">
    <source>
        <dbReference type="PROSITE" id="PS50118"/>
    </source>
</evidence>
<dbReference type="PANTHER" id="PTHR46912">
    <property type="entry name" value="HIGH MOBILITY GROUP B PROTEIN 13"/>
    <property type="match status" value="1"/>
</dbReference>
<accession>A0AAN7C9F6</accession>
<feature type="domain" description="HMG box" evidence="3">
    <location>
        <begin position="233"/>
        <end position="299"/>
    </location>
</feature>
<dbReference type="CDD" id="cd00084">
    <property type="entry name" value="HMG-box_SF"/>
    <property type="match status" value="1"/>
</dbReference>
<feature type="DNA-binding region" description="HMG box" evidence="1">
    <location>
        <begin position="233"/>
        <end position="299"/>
    </location>
</feature>
<dbReference type="EMBL" id="MU860119">
    <property type="protein sequence ID" value="KAK4237861.1"/>
    <property type="molecule type" value="Genomic_DNA"/>
</dbReference>
<keyword evidence="1" id="KW-0539">Nucleus</keyword>
<dbReference type="InterPro" id="IPR009071">
    <property type="entry name" value="HMG_box_dom"/>
</dbReference>
<dbReference type="InterPro" id="IPR044601">
    <property type="entry name" value="HMGB6/HMGB13"/>
</dbReference>
<gene>
    <name evidence="4" type="ORF">C8A03DRAFT_15621</name>
</gene>
<dbReference type="GO" id="GO:0003677">
    <property type="term" value="F:DNA binding"/>
    <property type="evidence" value="ECO:0007669"/>
    <property type="project" value="UniProtKB-UniRule"/>
</dbReference>
<dbReference type="Proteomes" id="UP001303760">
    <property type="component" value="Unassembled WGS sequence"/>
</dbReference>
<sequence>MLSAIGRATARQVRVGGELPIRSASRVAVQLVAPRPMPVVPSGIRIAAVFARGFAERGRPKSSTNKTSTSAAAKQKPASKTGSAKKSADAKKASSEKKKPARKAKPELTEEQKTKLELRDLKKKSLWTEQPSPLPVTAWQVFIAQRLKEIGKKEGLQIVMPQLSSEFKALSSAEVEKLDATAQQNKVANQVNFQNWVDSHTAQEIRAANLARVQLRRKHGLTKYRAIPDARYPKQSMTAFVAYVKSRFPSLDNDPSDAKTKMKTLAGEWKEMSAEERKPFKDIAATDIARHQKEMNAYRERASH</sequence>
<dbReference type="GO" id="GO:0005634">
    <property type="term" value="C:nucleus"/>
    <property type="evidence" value="ECO:0007669"/>
    <property type="project" value="UniProtKB-UniRule"/>
</dbReference>
<proteinExistence type="predicted"/>
<reference evidence="4" key="2">
    <citation type="submission" date="2023-05" db="EMBL/GenBank/DDBJ databases">
        <authorList>
            <consortium name="Lawrence Berkeley National Laboratory"/>
            <person name="Steindorff A."/>
            <person name="Hensen N."/>
            <person name="Bonometti L."/>
            <person name="Westerberg I."/>
            <person name="Brannstrom I.O."/>
            <person name="Guillou S."/>
            <person name="Cros-Aarteil S."/>
            <person name="Calhoun S."/>
            <person name="Haridas S."/>
            <person name="Kuo A."/>
            <person name="Mondo S."/>
            <person name="Pangilinan J."/>
            <person name="Riley R."/>
            <person name="Labutti K."/>
            <person name="Andreopoulos B."/>
            <person name="Lipzen A."/>
            <person name="Chen C."/>
            <person name="Yanf M."/>
            <person name="Daum C."/>
            <person name="Ng V."/>
            <person name="Clum A."/>
            <person name="Ohm R."/>
            <person name="Martin F."/>
            <person name="Silar P."/>
            <person name="Natvig D."/>
            <person name="Lalanne C."/>
            <person name="Gautier V."/>
            <person name="Ament-Velasquez S.L."/>
            <person name="Kruys A."/>
            <person name="Hutchinson M.I."/>
            <person name="Powell A.J."/>
            <person name="Barry K."/>
            <person name="Miller A.N."/>
            <person name="Grigoriev I.V."/>
            <person name="Debuchy R."/>
            <person name="Gladieux P."/>
            <person name="Thoren M.H."/>
            <person name="Johannesson H."/>
        </authorList>
    </citation>
    <scope>NUCLEOTIDE SEQUENCE</scope>
    <source>
        <strain evidence="4">CBS 532.94</strain>
    </source>
</reference>
<evidence type="ECO:0000256" key="1">
    <source>
        <dbReference type="PROSITE-ProRule" id="PRU00267"/>
    </source>
</evidence>
<evidence type="ECO:0000313" key="4">
    <source>
        <dbReference type="EMBL" id="KAK4237861.1"/>
    </source>
</evidence>
<name>A0AAN7C9F6_9PEZI</name>
<dbReference type="PANTHER" id="PTHR46912:SF1">
    <property type="entry name" value="HIGH MOBILITY GROUP B PROTEIN 13"/>
    <property type="match status" value="1"/>
</dbReference>
<reference evidence="4" key="1">
    <citation type="journal article" date="2023" name="Mol. Phylogenet. Evol.">
        <title>Genome-scale phylogeny and comparative genomics of the fungal order Sordariales.</title>
        <authorList>
            <person name="Hensen N."/>
            <person name="Bonometti L."/>
            <person name="Westerberg I."/>
            <person name="Brannstrom I.O."/>
            <person name="Guillou S."/>
            <person name="Cros-Aarteil S."/>
            <person name="Calhoun S."/>
            <person name="Haridas S."/>
            <person name="Kuo A."/>
            <person name="Mondo S."/>
            <person name="Pangilinan J."/>
            <person name="Riley R."/>
            <person name="LaButti K."/>
            <person name="Andreopoulos B."/>
            <person name="Lipzen A."/>
            <person name="Chen C."/>
            <person name="Yan M."/>
            <person name="Daum C."/>
            <person name="Ng V."/>
            <person name="Clum A."/>
            <person name="Steindorff A."/>
            <person name="Ohm R.A."/>
            <person name="Martin F."/>
            <person name="Silar P."/>
            <person name="Natvig D.O."/>
            <person name="Lalanne C."/>
            <person name="Gautier V."/>
            <person name="Ament-Velasquez S.L."/>
            <person name="Kruys A."/>
            <person name="Hutchinson M.I."/>
            <person name="Powell A.J."/>
            <person name="Barry K."/>
            <person name="Miller A.N."/>
            <person name="Grigoriev I.V."/>
            <person name="Debuchy R."/>
            <person name="Gladieux P."/>
            <person name="Hiltunen Thoren M."/>
            <person name="Johannesson H."/>
        </authorList>
    </citation>
    <scope>NUCLEOTIDE SEQUENCE</scope>
    <source>
        <strain evidence="4">CBS 532.94</strain>
    </source>
</reference>
<feature type="compositionally biased region" description="Basic and acidic residues" evidence="2">
    <location>
        <begin position="86"/>
        <end position="115"/>
    </location>
</feature>
<keyword evidence="1" id="KW-0238">DNA-binding</keyword>
<dbReference type="Pfam" id="PF00505">
    <property type="entry name" value="HMG_box"/>
    <property type="match status" value="1"/>
</dbReference>
<comment type="caution">
    <text evidence="4">The sequence shown here is derived from an EMBL/GenBank/DDBJ whole genome shotgun (WGS) entry which is preliminary data.</text>
</comment>
<organism evidence="4 5">
    <name type="scientific">Achaetomium macrosporum</name>
    <dbReference type="NCBI Taxonomy" id="79813"/>
    <lineage>
        <taxon>Eukaryota</taxon>
        <taxon>Fungi</taxon>
        <taxon>Dikarya</taxon>
        <taxon>Ascomycota</taxon>
        <taxon>Pezizomycotina</taxon>
        <taxon>Sordariomycetes</taxon>
        <taxon>Sordariomycetidae</taxon>
        <taxon>Sordariales</taxon>
        <taxon>Chaetomiaceae</taxon>
        <taxon>Achaetomium</taxon>
    </lineage>
</organism>
<dbReference type="InterPro" id="IPR036910">
    <property type="entry name" value="HMG_box_dom_sf"/>
</dbReference>